<dbReference type="HOGENOM" id="CLU_1530723_0_0_9"/>
<evidence type="ECO:0000259" key="2">
    <source>
        <dbReference type="Pfam" id="PF13276"/>
    </source>
</evidence>
<gene>
    <name evidence="3" type="ordered locus">Bsph_2816</name>
</gene>
<dbReference type="EMBL" id="CP000817">
    <property type="protein sequence ID" value="ACA40350.1"/>
    <property type="molecule type" value="Genomic_DNA"/>
</dbReference>
<feature type="coiled-coil region" evidence="1">
    <location>
        <begin position="32"/>
        <end position="59"/>
    </location>
</feature>
<dbReference type="KEGG" id="lsp:Bsph_2816"/>
<dbReference type="Proteomes" id="UP000002164">
    <property type="component" value="Chromosome"/>
</dbReference>
<feature type="domain" description="HTH-like" evidence="2">
    <location>
        <begin position="127"/>
        <end position="175"/>
    </location>
</feature>
<reference evidence="3 4" key="1">
    <citation type="journal article" date="2008" name="J. Bacteriol.">
        <title>Complete genome sequence of the mosquitocidal bacterium Bacillus sphaericus C3-41 and comparison with those of closely related Bacillus species.</title>
        <authorList>
            <person name="Hu X."/>
            <person name="Fan W."/>
            <person name="Han B."/>
            <person name="Liu H."/>
            <person name="Zheng D."/>
            <person name="Li Q."/>
            <person name="Dong W."/>
            <person name="Yan J."/>
            <person name="Gao M."/>
            <person name="Berry C."/>
            <person name="Yuan Z."/>
        </authorList>
    </citation>
    <scope>NUCLEOTIDE SEQUENCE [LARGE SCALE GENOMIC DNA]</scope>
    <source>
        <strain evidence="3 4">C3-41</strain>
    </source>
</reference>
<organism evidence="3 4">
    <name type="scientific">Lysinibacillus sphaericus (strain C3-41)</name>
    <dbReference type="NCBI Taxonomy" id="444177"/>
    <lineage>
        <taxon>Bacteria</taxon>
        <taxon>Bacillati</taxon>
        <taxon>Bacillota</taxon>
        <taxon>Bacilli</taxon>
        <taxon>Bacillales</taxon>
        <taxon>Bacillaceae</taxon>
        <taxon>Lysinibacillus</taxon>
    </lineage>
</organism>
<sequence>MSKHGFCILLKYVYVSKYGEEALQDKRGRKKEEQELTAEEKFKLEMKRLERENERLREKCLLKKVGRTRKEESLTSVRLQNKYRAIQELHAKENLPVILLCDIAGLSRAAYYKWLQRTPTVRELENKAILQDIQAIYRQVEEIYGYRRMTLNINRKYNKKLNHKRIYRLMQISGL</sequence>
<accession>B1HMI4</accession>
<name>B1HMI4_LYSSC</name>
<dbReference type="InterPro" id="IPR025948">
    <property type="entry name" value="HTH-like_dom"/>
</dbReference>
<evidence type="ECO:0000313" key="3">
    <source>
        <dbReference type="EMBL" id="ACA40350.1"/>
    </source>
</evidence>
<protein>
    <submittedName>
        <fullName evidence="3">Transposase</fullName>
    </submittedName>
</protein>
<dbReference type="EnsemblBacteria" id="ACA40350">
    <property type="protein sequence ID" value="ACA40350"/>
    <property type="gene ID" value="Bsph_2816"/>
</dbReference>
<dbReference type="AlphaFoldDB" id="B1HMI4"/>
<evidence type="ECO:0000256" key="1">
    <source>
        <dbReference type="SAM" id="Coils"/>
    </source>
</evidence>
<proteinExistence type="predicted"/>
<keyword evidence="1" id="KW-0175">Coiled coil</keyword>
<dbReference type="RefSeq" id="WP_012294435.1">
    <property type="nucleotide sequence ID" value="NC_010382.1"/>
</dbReference>
<dbReference type="Pfam" id="PF13276">
    <property type="entry name" value="HTH_21"/>
    <property type="match status" value="1"/>
</dbReference>
<evidence type="ECO:0000313" key="4">
    <source>
        <dbReference type="Proteomes" id="UP000002164"/>
    </source>
</evidence>